<dbReference type="InterPro" id="IPR023166">
    <property type="entry name" value="BaiN-like_dom_sf"/>
</dbReference>
<dbReference type="EMBL" id="CP123872">
    <property type="protein sequence ID" value="WND01487.1"/>
    <property type="molecule type" value="Genomic_DNA"/>
</dbReference>
<accession>A0AA52EA33</accession>
<dbReference type="Proteomes" id="UP001268683">
    <property type="component" value="Chromosome"/>
</dbReference>
<dbReference type="NCBIfam" id="TIGR00275">
    <property type="entry name" value="aminoacetone oxidase family FAD-binding enzyme"/>
    <property type="match status" value="1"/>
</dbReference>
<evidence type="ECO:0000259" key="5">
    <source>
        <dbReference type="Pfam" id="PF22780"/>
    </source>
</evidence>
<dbReference type="NCBIfam" id="TIGR03862">
    <property type="entry name" value="flavo_PP4765"/>
    <property type="match status" value="1"/>
</dbReference>
<dbReference type="Gene3D" id="1.10.8.260">
    <property type="entry name" value="HI0933 insert domain-like"/>
    <property type="match status" value="1"/>
</dbReference>
<dbReference type="InterPro" id="IPR055178">
    <property type="entry name" value="RsdA/BaiN/AoA(So)-like_dom"/>
</dbReference>
<dbReference type="Gene3D" id="2.40.30.10">
    <property type="entry name" value="Translation factors"/>
    <property type="match status" value="1"/>
</dbReference>
<gene>
    <name evidence="6" type="ORF">QGN29_07930</name>
</gene>
<feature type="domain" description="RsdA/BaiN/AoA(So)-like Rossmann fold-like" evidence="4">
    <location>
        <begin position="6"/>
        <end position="394"/>
    </location>
</feature>
<comment type="cofactor">
    <cofactor evidence="1">
        <name>FAD</name>
        <dbReference type="ChEBI" id="CHEBI:57692"/>
    </cofactor>
</comment>
<dbReference type="SUPFAM" id="SSF160996">
    <property type="entry name" value="HI0933 insert domain-like"/>
    <property type="match status" value="1"/>
</dbReference>
<evidence type="ECO:0000256" key="2">
    <source>
        <dbReference type="ARBA" id="ARBA00022630"/>
    </source>
</evidence>
<dbReference type="AlphaFoldDB" id="A0AA52EA33"/>
<sequence>MVMSHTIAIIGAGPAGLMAADILSRHYGNKASITLYEAMPTAGRKFLMAGKSGLNLTHSEPQNSFLERYRGNRLHMLKEALNGFPNTSAMELFHRYDLKTFTGSSGRVFPEVMKTAPFLRAWLTDLSERGITIKTRHKVTGLSQDKTLTILAQGKESTVQADVILFACGGGSWARLGSDGNWSTILEKNSVPCDPFRPSNCGFQVNWSTFMVDKWAGIPVKACQLGSGSQRSSAEFVITRSGIEGSAIYSLSNALLETKNLQIDLSPQRSYAHLVEQLSKPRGKESLSNFLRKRVNIKGVKLALLREVLAAEEMNNPTVLAQTIKSLSLDIIGPQPLDQAISTSGGLPMEALNKNWMITSLDGCFAAGEMLDWDAPTGGYLLTACWATGKAAAEGIIHYLK</sequence>
<evidence type="ECO:0000256" key="1">
    <source>
        <dbReference type="ARBA" id="ARBA00001974"/>
    </source>
</evidence>
<keyword evidence="7" id="KW-1185">Reference proteome</keyword>
<keyword evidence="2" id="KW-0285">Flavoprotein</keyword>
<proteinExistence type="predicted"/>
<dbReference type="PANTHER" id="PTHR42887">
    <property type="entry name" value="OS12G0638800 PROTEIN"/>
    <property type="match status" value="1"/>
</dbReference>
<dbReference type="Pfam" id="PF03486">
    <property type="entry name" value="HI0933_like"/>
    <property type="match status" value="1"/>
</dbReference>
<dbReference type="RefSeq" id="WP_310797315.1">
    <property type="nucleotide sequence ID" value="NZ_CP123872.1"/>
</dbReference>
<dbReference type="Pfam" id="PF22780">
    <property type="entry name" value="HI0933_like_1st"/>
    <property type="match status" value="1"/>
</dbReference>
<dbReference type="InterPro" id="IPR057661">
    <property type="entry name" value="RsdA/BaiN/AoA(So)_Rossmann"/>
</dbReference>
<organism evidence="6 7">
    <name type="scientific">Temperatibacter marinus</name>
    <dbReference type="NCBI Taxonomy" id="1456591"/>
    <lineage>
        <taxon>Bacteria</taxon>
        <taxon>Pseudomonadati</taxon>
        <taxon>Pseudomonadota</taxon>
        <taxon>Alphaproteobacteria</taxon>
        <taxon>Kordiimonadales</taxon>
        <taxon>Temperatibacteraceae</taxon>
        <taxon>Temperatibacter</taxon>
    </lineage>
</organism>
<dbReference type="SUPFAM" id="SSF51905">
    <property type="entry name" value="FAD/NAD(P)-binding domain"/>
    <property type="match status" value="1"/>
</dbReference>
<reference evidence="6" key="1">
    <citation type="submission" date="2023-04" db="EMBL/GenBank/DDBJ databases">
        <title>Complete genome sequence of Temperatibacter marinus.</title>
        <authorList>
            <person name="Rong J.-C."/>
            <person name="Yi M.-L."/>
            <person name="Zhao Q."/>
        </authorList>
    </citation>
    <scope>NUCLEOTIDE SEQUENCE</scope>
    <source>
        <strain evidence="6">NBRC 110045</strain>
    </source>
</reference>
<dbReference type="PANTHER" id="PTHR42887:SF1">
    <property type="entry name" value="BLR3961 PROTEIN"/>
    <property type="match status" value="1"/>
</dbReference>
<keyword evidence="3" id="KW-0274">FAD</keyword>
<dbReference type="InterPro" id="IPR036188">
    <property type="entry name" value="FAD/NAD-bd_sf"/>
</dbReference>
<protein>
    <submittedName>
        <fullName evidence="6">TIGR03862 family flavoprotein</fullName>
    </submittedName>
</protein>
<feature type="domain" description="RsdA/BaiN/AoA(So)-like insert" evidence="5">
    <location>
        <begin position="197"/>
        <end position="342"/>
    </location>
</feature>
<evidence type="ECO:0000313" key="6">
    <source>
        <dbReference type="EMBL" id="WND01487.1"/>
    </source>
</evidence>
<evidence type="ECO:0000256" key="3">
    <source>
        <dbReference type="ARBA" id="ARBA00022827"/>
    </source>
</evidence>
<dbReference type="InterPro" id="IPR004792">
    <property type="entry name" value="BaiN-like"/>
</dbReference>
<dbReference type="InterPro" id="IPR022460">
    <property type="entry name" value="Flavoprotein_PP4765"/>
</dbReference>
<evidence type="ECO:0000313" key="7">
    <source>
        <dbReference type="Proteomes" id="UP001268683"/>
    </source>
</evidence>
<dbReference type="Gene3D" id="3.50.50.60">
    <property type="entry name" value="FAD/NAD(P)-binding domain"/>
    <property type="match status" value="1"/>
</dbReference>
<evidence type="ECO:0000259" key="4">
    <source>
        <dbReference type="Pfam" id="PF03486"/>
    </source>
</evidence>
<name>A0AA52EA33_9PROT</name>
<dbReference type="KEGG" id="tmk:QGN29_07930"/>